<feature type="active site" description="Proton acceptor" evidence="14">
    <location>
        <position position="454"/>
    </location>
</feature>
<dbReference type="FunFam" id="2.40.110.10:FF:000003">
    <property type="entry name" value="Acyl-coenzyme A oxidase"/>
    <property type="match status" value="1"/>
</dbReference>
<keyword evidence="11" id="KW-0576">Peroxisome</keyword>
<evidence type="ECO:0000256" key="7">
    <source>
        <dbReference type="ARBA" id="ARBA00022827"/>
    </source>
</evidence>
<dbReference type="Pfam" id="PF22924">
    <property type="entry name" value="ACOX_C_alpha1"/>
    <property type="match status" value="1"/>
</dbReference>
<dbReference type="InterPro" id="IPR002655">
    <property type="entry name" value="Acyl-CoA_oxidase_C"/>
</dbReference>
<evidence type="ECO:0000259" key="20">
    <source>
        <dbReference type="Pfam" id="PF22924"/>
    </source>
</evidence>
<dbReference type="GO" id="GO:0003997">
    <property type="term" value="F:acyl-CoA oxidase activity"/>
    <property type="evidence" value="ECO:0007669"/>
    <property type="project" value="UniProtKB-EC"/>
</dbReference>
<dbReference type="OrthoDB" id="538336at2759"/>
<dbReference type="GO" id="GO:0055088">
    <property type="term" value="P:lipid homeostasis"/>
    <property type="evidence" value="ECO:0007669"/>
    <property type="project" value="TreeGrafter"/>
</dbReference>
<reference evidence="21" key="1">
    <citation type="submission" date="2022-07" db="EMBL/GenBank/DDBJ databases">
        <title>Phylogenomic reconstructions and comparative analyses of Kickxellomycotina fungi.</title>
        <authorList>
            <person name="Reynolds N.K."/>
            <person name="Stajich J.E."/>
            <person name="Barry K."/>
            <person name="Grigoriev I.V."/>
            <person name="Crous P."/>
            <person name="Smith M.E."/>
        </authorList>
    </citation>
    <scope>NUCLEOTIDE SEQUENCE</scope>
    <source>
        <strain evidence="21">RSA 861</strain>
    </source>
</reference>
<evidence type="ECO:0000256" key="12">
    <source>
        <dbReference type="ARBA" id="ARBA00063271"/>
    </source>
</evidence>
<keyword evidence="22" id="KW-1185">Reference proteome</keyword>
<keyword evidence="10" id="KW-0443">Lipid metabolism</keyword>
<comment type="caution">
    <text evidence="21">The sequence shown here is derived from an EMBL/GenBank/DDBJ whole genome shotgun (WGS) entry which is preliminary data.</text>
</comment>
<dbReference type="InterPro" id="IPR055060">
    <property type="entry name" value="ACOX_C_alpha1"/>
</dbReference>
<feature type="domain" description="Acyl-CoA oxidase C-terminal" evidence="17">
    <location>
        <begin position="511"/>
        <end position="692"/>
    </location>
</feature>
<dbReference type="PANTHER" id="PTHR10909:SF352">
    <property type="entry name" value="ACYL-COENZYME A OXIDASE-LIKE PROTEIN"/>
    <property type="match status" value="1"/>
</dbReference>
<feature type="domain" description="Acyl-CoA oxidase/dehydrogenase middle" evidence="18">
    <location>
        <begin position="160"/>
        <end position="268"/>
    </location>
</feature>
<feature type="binding site" evidence="15">
    <location>
        <position position="164"/>
    </location>
    <ligand>
        <name>FAD</name>
        <dbReference type="ChEBI" id="CHEBI:57692"/>
    </ligand>
</feature>
<organism evidence="21 22">
    <name type="scientific">Tieghemiomyces parasiticus</name>
    <dbReference type="NCBI Taxonomy" id="78921"/>
    <lineage>
        <taxon>Eukaryota</taxon>
        <taxon>Fungi</taxon>
        <taxon>Fungi incertae sedis</taxon>
        <taxon>Zoopagomycota</taxon>
        <taxon>Kickxellomycotina</taxon>
        <taxon>Dimargaritomycetes</taxon>
        <taxon>Dimargaritales</taxon>
        <taxon>Dimargaritaceae</taxon>
        <taxon>Tieghemiomyces</taxon>
    </lineage>
</organism>
<evidence type="ECO:0000259" key="18">
    <source>
        <dbReference type="Pfam" id="PF02770"/>
    </source>
</evidence>
<dbReference type="Gene3D" id="1.20.140.10">
    <property type="entry name" value="Butyryl-CoA Dehydrogenase, subunit A, domain 3"/>
    <property type="match status" value="2"/>
</dbReference>
<dbReference type="GO" id="GO:0071949">
    <property type="term" value="F:FAD binding"/>
    <property type="evidence" value="ECO:0007669"/>
    <property type="project" value="InterPro"/>
</dbReference>
<dbReference type="InterPro" id="IPR037069">
    <property type="entry name" value="AcylCoA_DH/ox_N_sf"/>
</dbReference>
<keyword evidence="6 13" id="KW-0285">Flavoprotein</keyword>
<evidence type="ECO:0000256" key="9">
    <source>
        <dbReference type="ARBA" id="ARBA00023002"/>
    </source>
</evidence>
<dbReference type="GO" id="GO:0033540">
    <property type="term" value="P:fatty acid beta-oxidation using acyl-CoA oxidase"/>
    <property type="evidence" value="ECO:0007669"/>
    <property type="project" value="TreeGrafter"/>
</dbReference>
<dbReference type="InterPro" id="IPR029320">
    <property type="entry name" value="Acyl-CoA_ox_N"/>
</dbReference>
<evidence type="ECO:0000256" key="15">
    <source>
        <dbReference type="PIRSR" id="PIRSR000168-2"/>
    </source>
</evidence>
<dbReference type="SUPFAM" id="SSF56645">
    <property type="entry name" value="Acyl-CoA dehydrogenase NM domain-like"/>
    <property type="match status" value="1"/>
</dbReference>
<evidence type="ECO:0000256" key="2">
    <source>
        <dbReference type="ARBA" id="ARBA00001974"/>
    </source>
</evidence>
<dbReference type="InterPro" id="IPR012258">
    <property type="entry name" value="Acyl-CoA_oxidase"/>
</dbReference>
<dbReference type="SUPFAM" id="SSF47203">
    <property type="entry name" value="Acyl-CoA dehydrogenase C-terminal domain-like"/>
    <property type="match status" value="2"/>
</dbReference>
<evidence type="ECO:0000256" key="5">
    <source>
        <dbReference type="ARBA" id="ARBA00006288"/>
    </source>
</evidence>
<evidence type="ECO:0000256" key="1">
    <source>
        <dbReference type="ARBA" id="ARBA00001201"/>
    </source>
</evidence>
<dbReference type="InterPro" id="IPR046373">
    <property type="entry name" value="Acyl-CoA_Oxase/DH_mid-dom_sf"/>
</dbReference>
<feature type="domain" description="Acyl-CoA oxidase C-alpha1" evidence="20">
    <location>
        <begin position="300"/>
        <end position="469"/>
    </location>
</feature>
<gene>
    <name evidence="21" type="primary">POX1_2</name>
    <name evidence="21" type="ORF">IWQ60_009355</name>
</gene>
<comment type="similarity">
    <text evidence="5 13">Belongs to the acyl-CoA oxidase family.</text>
</comment>
<feature type="binding site" evidence="15">
    <location>
        <position position="203"/>
    </location>
    <ligand>
        <name>FAD</name>
        <dbReference type="ChEBI" id="CHEBI:57692"/>
    </ligand>
</feature>
<comment type="catalytic activity">
    <reaction evidence="1">
        <text>a 2,3-saturated acyl-CoA + O2 = a (2E)-enoyl-CoA + H2O2</text>
        <dbReference type="Rhea" id="RHEA:38959"/>
        <dbReference type="ChEBI" id="CHEBI:15379"/>
        <dbReference type="ChEBI" id="CHEBI:16240"/>
        <dbReference type="ChEBI" id="CHEBI:58856"/>
        <dbReference type="ChEBI" id="CHEBI:65111"/>
        <dbReference type="EC" id="1.3.3.6"/>
    </reaction>
</comment>
<evidence type="ECO:0000256" key="14">
    <source>
        <dbReference type="PIRSR" id="PIRSR000168-1"/>
    </source>
</evidence>
<evidence type="ECO:0000313" key="22">
    <source>
        <dbReference type="Proteomes" id="UP001150569"/>
    </source>
</evidence>
<dbReference type="FunFam" id="1.10.540.10:FF:000018">
    <property type="entry name" value="Acyl-coenzyme A oxidase"/>
    <property type="match status" value="1"/>
</dbReference>
<dbReference type="InterPro" id="IPR006091">
    <property type="entry name" value="Acyl-CoA_Oxase/DH_mid-dom"/>
</dbReference>
<dbReference type="InterPro" id="IPR036250">
    <property type="entry name" value="AcylCo_DH-like_C"/>
</dbReference>
<comment type="cofactor">
    <cofactor evidence="2">
        <name>FAD</name>
        <dbReference type="ChEBI" id="CHEBI:57692"/>
    </cofactor>
</comment>
<dbReference type="FunFam" id="1.20.140.10:FF:000013">
    <property type="entry name" value="Acyl-coenzyme A oxidase"/>
    <property type="match status" value="1"/>
</dbReference>
<name>A0A9W7ZUA9_9FUNG</name>
<evidence type="ECO:0000256" key="3">
    <source>
        <dbReference type="ARBA" id="ARBA00004275"/>
    </source>
</evidence>
<evidence type="ECO:0000313" key="21">
    <source>
        <dbReference type="EMBL" id="KAJ1913116.1"/>
    </source>
</evidence>
<evidence type="ECO:0000259" key="19">
    <source>
        <dbReference type="Pfam" id="PF14749"/>
    </source>
</evidence>
<dbReference type="Pfam" id="PF02770">
    <property type="entry name" value="Acyl-CoA_dh_M"/>
    <property type="match status" value="1"/>
</dbReference>
<dbReference type="FunFam" id="1.20.140.10:FF:000015">
    <property type="entry name" value="Acyl-coenzyme A oxidase"/>
    <property type="match status" value="1"/>
</dbReference>
<comment type="subcellular location">
    <subcellularLocation>
        <location evidence="3">Peroxisome</location>
    </subcellularLocation>
</comment>
<dbReference type="Gene3D" id="2.40.110.10">
    <property type="entry name" value="Butyryl-CoA Dehydrogenase, subunit A, domain 2"/>
    <property type="match status" value="1"/>
</dbReference>
<evidence type="ECO:0000259" key="17">
    <source>
        <dbReference type="Pfam" id="PF01756"/>
    </source>
</evidence>
<accession>A0A9W7ZUA9</accession>
<feature type="compositionally biased region" description="Polar residues" evidence="16">
    <location>
        <begin position="1"/>
        <end position="14"/>
    </location>
</feature>
<dbReference type="GO" id="GO:0005504">
    <property type="term" value="F:fatty acid binding"/>
    <property type="evidence" value="ECO:0007669"/>
    <property type="project" value="TreeGrafter"/>
</dbReference>
<keyword evidence="8" id="KW-0276">Fatty acid metabolism</keyword>
<keyword evidence="7 13" id="KW-0274">FAD</keyword>
<evidence type="ECO:0000256" key="13">
    <source>
        <dbReference type="PIRNR" id="PIRNR000168"/>
    </source>
</evidence>
<dbReference type="InterPro" id="IPR009100">
    <property type="entry name" value="AcylCoA_DH/oxidase_NM_dom_sf"/>
</dbReference>
<dbReference type="GO" id="GO:0005777">
    <property type="term" value="C:peroxisome"/>
    <property type="evidence" value="ECO:0007669"/>
    <property type="project" value="UniProtKB-SubCell"/>
</dbReference>
<evidence type="ECO:0000256" key="10">
    <source>
        <dbReference type="ARBA" id="ARBA00023098"/>
    </source>
</evidence>
<sequence length="706" mass="78232">MVQQTKSAPQTSQGLPPAPAPADPKQSLAEERQNPSFPVRELTTFIDNGPAAAEYKERVMFELERDPLWRMDNSPDLSLAQIRERTMAKVANLVHHLQTEPLDLFWQRMAVISVVDPAFWTRFGVHFGLFFGAIQGQATAEQLGYWMDKGAFTLNGLVGCFAMTELGHGSNVAGLETTATFDEETDEFVIHTPTITATKWWIGGAAHSANYSAVYAQLIVKGKRYGAKTFVVPLRDTATYKLLPGVTIGDIGKKMGRDGIDNGWIQFTYVRIPRFNMLMKHTKVSRAGDVQEPALAQLAYGALIQGRVSMVADSANMSKKALMVAIRYAAIRRQFAAVPGQLETKLLDYPIHQYRLLPLLAQTYALNFTGMEMTRVYHALMRQINGAKDGQDLTGILEGLKETHATAAGLKAFGTWNCLNTIEQCRQSLGGHGYSAYTGLSGMYTDFAVQCTWEGDNTILTLQCGRYLVSTLLEHRQSGKPLAQNVAYLARALQPVQPCPARTEADLLRTEVIREAWGAVAASAVARATARFEKALQAATSGGKKVTKDEAYEQCATLRLHAARLHCYGYLVARFADAIPRAPASVQPILTRLCLLYGTYAIQENKGEFLQSGFFNVDQIATLHDAMSTLLTQVRQDAVSLVDAFNYSDYIVNSPLGRYDGNIYEAYFNLVRANNPNHNDIPYFDKIIKPLHNRSLESEEVPQLDF</sequence>
<comment type="subunit">
    <text evidence="12">Heteropentamer composed of five different subunits.</text>
</comment>
<proteinExistence type="inferred from homology"/>
<dbReference type="Gene3D" id="1.10.540.10">
    <property type="entry name" value="Acyl-CoA dehydrogenase/oxidase, N-terminal domain"/>
    <property type="match status" value="1"/>
</dbReference>
<dbReference type="Pfam" id="PF01756">
    <property type="entry name" value="ACOX"/>
    <property type="match status" value="1"/>
</dbReference>
<dbReference type="Pfam" id="PF14749">
    <property type="entry name" value="Acyl-CoA_ox_N"/>
    <property type="match status" value="1"/>
</dbReference>
<evidence type="ECO:0000256" key="8">
    <source>
        <dbReference type="ARBA" id="ARBA00022832"/>
    </source>
</evidence>
<comment type="pathway">
    <text evidence="4">Lipid metabolism; peroxisomal fatty acid beta-oxidation.</text>
</comment>
<evidence type="ECO:0000256" key="6">
    <source>
        <dbReference type="ARBA" id="ARBA00022630"/>
    </source>
</evidence>
<dbReference type="AlphaFoldDB" id="A0A9W7ZUA9"/>
<evidence type="ECO:0000256" key="11">
    <source>
        <dbReference type="ARBA" id="ARBA00023140"/>
    </source>
</evidence>
<protein>
    <recommendedName>
        <fullName evidence="13">Acyl-coenzyme A oxidase</fullName>
    </recommendedName>
</protein>
<keyword evidence="9 21" id="KW-0560">Oxidoreductase</keyword>
<dbReference type="PIRSF" id="PIRSF000168">
    <property type="entry name" value="Acyl-CoA_oxidase"/>
    <property type="match status" value="1"/>
</dbReference>
<evidence type="ECO:0000256" key="16">
    <source>
        <dbReference type="SAM" id="MobiDB-lite"/>
    </source>
</evidence>
<dbReference type="Proteomes" id="UP001150569">
    <property type="component" value="Unassembled WGS sequence"/>
</dbReference>
<feature type="region of interest" description="Disordered" evidence="16">
    <location>
        <begin position="1"/>
        <end position="34"/>
    </location>
</feature>
<evidence type="ECO:0000256" key="4">
    <source>
        <dbReference type="ARBA" id="ARBA00004846"/>
    </source>
</evidence>
<feature type="domain" description="Acyl-coenzyme A oxidase N-terminal" evidence="19">
    <location>
        <begin position="39"/>
        <end position="148"/>
    </location>
</feature>
<dbReference type="PANTHER" id="PTHR10909">
    <property type="entry name" value="ELECTRON TRANSPORT OXIDOREDUCTASE"/>
    <property type="match status" value="1"/>
</dbReference>
<dbReference type="EMBL" id="JANBPT010000774">
    <property type="protein sequence ID" value="KAJ1913116.1"/>
    <property type="molecule type" value="Genomic_DNA"/>
</dbReference>